<protein>
    <submittedName>
        <fullName evidence="3">Acyl-CoA dehydrogenase</fullName>
    </submittedName>
</protein>
<organism evidence="3 4">
    <name type="scientific">SAR86 cluster bacterium</name>
    <dbReference type="NCBI Taxonomy" id="2030880"/>
    <lineage>
        <taxon>Bacteria</taxon>
        <taxon>Pseudomonadati</taxon>
        <taxon>Pseudomonadota</taxon>
        <taxon>Gammaproteobacteria</taxon>
        <taxon>SAR86 cluster</taxon>
    </lineage>
</organism>
<dbReference type="PANTHER" id="PTHR28152:SF1">
    <property type="entry name" value="HYDROXYACYL-THIOESTER DEHYDRATASE TYPE 2, MITOCHONDRIAL"/>
    <property type="match status" value="1"/>
</dbReference>
<name>A0A2A5AEM2_9GAMM</name>
<feature type="region of interest" description="Disordered" evidence="1">
    <location>
        <begin position="151"/>
        <end position="172"/>
    </location>
</feature>
<proteinExistence type="predicted"/>
<evidence type="ECO:0000313" key="3">
    <source>
        <dbReference type="EMBL" id="PCJ17541.1"/>
    </source>
</evidence>
<sequence>MDIGRDQFSKWIGKTESHTDVLTPNAVAAMAATLNKHDFAVTAGQELPPLWHWLYFLAHTAQSELAEDGHAHKGDFLPPIELPRRMWAGSRLTFHQSLRVGEQVSRLSTIKSVSLKQGRSGQLAFICVGHEITGENGLALYEEHDIVYRESATARSAPPEPKPAPENEDFSRTITPDPVFLFRYSALTFNGHRIHYDRKYATEVEAYPGLVVHGPLLATLLLDTLLENVADCILINFEFRAVSPVFDINDFQVCGTQPNAEGMCNLWIKNHEGALCMSASAKVSTKL</sequence>
<feature type="domain" description="FAS1-like dehydratase" evidence="2">
    <location>
        <begin position="77"/>
        <end position="138"/>
    </location>
</feature>
<comment type="caution">
    <text evidence="3">The sequence shown here is derived from an EMBL/GenBank/DDBJ whole genome shotgun (WGS) entry which is preliminary data.</text>
</comment>
<dbReference type="InterPro" id="IPR029069">
    <property type="entry name" value="HotDog_dom_sf"/>
</dbReference>
<dbReference type="Pfam" id="PF13452">
    <property type="entry name" value="FAS1_DH_region"/>
    <property type="match status" value="1"/>
</dbReference>
<evidence type="ECO:0000259" key="2">
    <source>
        <dbReference type="Pfam" id="PF13452"/>
    </source>
</evidence>
<dbReference type="GO" id="GO:0019171">
    <property type="term" value="F:(3R)-hydroxyacyl-[acyl-carrier-protein] dehydratase activity"/>
    <property type="evidence" value="ECO:0007669"/>
    <property type="project" value="TreeGrafter"/>
</dbReference>
<dbReference type="PANTHER" id="PTHR28152">
    <property type="entry name" value="HYDROXYACYL-THIOESTER DEHYDRATASE TYPE 2, MITOCHONDRIAL"/>
    <property type="match status" value="1"/>
</dbReference>
<dbReference type="SUPFAM" id="SSF54637">
    <property type="entry name" value="Thioesterase/thiol ester dehydrase-isomerase"/>
    <property type="match status" value="1"/>
</dbReference>
<dbReference type="AlphaFoldDB" id="A0A2A5AEM2"/>
<accession>A0A2A5AEM2</accession>
<dbReference type="EMBL" id="NVVJ01000106">
    <property type="protein sequence ID" value="PCJ17541.1"/>
    <property type="molecule type" value="Genomic_DNA"/>
</dbReference>
<dbReference type="Gene3D" id="3.10.129.10">
    <property type="entry name" value="Hotdog Thioesterase"/>
    <property type="match status" value="1"/>
</dbReference>
<dbReference type="InterPro" id="IPR039569">
    <property type="entry name" value="FAS1-like_DH_region"/>
</dbReference>
<reference evidence="4" key="1">
    <citation type="submission" date="2017-08" db="EMBL/GenBank/DDBJ databases">
        <title>A dynamic microbial community with high functional redundancy inhabits the cold, oxic subseafloor aquifer.</title>
        <authorList>
            <person name="Tully B.J."/>
            <person name="Wheat C.G."/>
            <person name="Glazer B.T."/>
            <person name="Huber J.A."/>
        </authorList>
    </citation>
    <scope>NUCLEOTIDE SEQUENCE [LARGE SCALE GENOMIC DNA]</scope>
</reference>
<dbReference type="Proteomes" id="UP000218327">
    <property type="component" value="Unassembled WGS sequence"/>
</dbReference>
<gene>
    <name evidence="3" type="ORF">COA96_17655</name>
</gene>
<evidence type="ECO:0000313" key="4">
    <source>
        <dbReference type="Proteomes" id="UP000218327"/>
    </source>
</evidence>
<dbReference type="InterPro" id="IPR052741">
    <property type="entry name" value="Mitochondrial_HTD2"/>
</dbReference>
<evidence type="ECO:0000256" key="1">
    <source>
        <dbReference type="SAM" id="MobiDB-lite"/>
    </source>
</evidence>